<comment type="caution">
    <text evidence="2">The sequence shown here is derived from an EMBL/GenBank/DDBJ whole genome shotgun (WGS) entry which is preliminary data.</text>
</comment>
<evidence type="ECO:0000313" key="3">
    <source>
        <dbReference type="Proteomes" id="UP000290958"/>
    </source>
</evidence>
<dbReference type="Gene3D" id="1.10.1200.10">
    <property type="entry name" value="ACP-like"/>
    <property type="match status" value="1"/>
</dbReference>
<dbReference type="Proteomes" id="UP000290958">
    <property type="component" value="Unassembled WGS sequence"/>
</dbReference>
<reference evidence="3" key="1">
    <citation type="submission" date="2019-01" db="EMBL/GenBank/DDBJ databases">
        <title>Cytophagaceae bacterium strain CAR-16.</title>
        <authorList>
            <person name="Chen W.-M."/>
        </authorList>
    </citation>
    <scope>NUCLEOTIDE SEQUENCE [LARGE SCALE GENOMIC DNA]</scope>
    <source>
        <strain evidence="3">CHR27</strain>
    </source>
</reference>
<name>A0A4Q1KM34_9SPHN</name>
<organism evidence="2 3">
    <name type="scientific">Sphingobium fluviale</name>
    <dbReference type="NCBI Taxonomy" id="2506423"/>
    <lineage>
        <taxon>Bacteria</taxon>
        <taxon>Pseudomonadati</taxon>
        <taxon>Pseudomonadota</taxon>
        <taxon>Alphaproteobacteria</taxon>
        <taxon>Sphingomonadales</taxon>
        <taxon>Sphingomonadaceae</taxon>
        <taxon>Sphingobium</taxon>
    </lineage>
</organism>
<evidence type="ECO:0000313" key="2">
    <source>
        <dbReference type="EMBL" id="RXR31021.1"/>
    </source>
</evidence>
<dbReference type="RefSeq" id="WP_129402789.1">
    <property type="nucleotide sequence ID" value="NZ_SBKP01000001.1"/>
</dbReference>
<feature type="domain" description="Carrier" evidence="1">
    <location>
        <begin position="13"/>
        <end position="94"/>
    </location>
</feature>
<evidence type="ECO:0000259" key="1">
    <source>
        <dbReference type="PROSITE" id="PS50075"/>
    </source>
</evidence>
<sequence>MRKKSQEKNAMPLPVKALLSDTLRDVLALAESTAAGLEADTPLFGAMPELDSMAVATLLTEIEDRFGIVIDDDDVDGETFETFGTLAAFVESKLAARR</sequence>
<dbReference type="InterPro" id="IPR036736">
    <property type="entry name" value="ACP-like_sf"/>
</dbReference>
<protein>
    <submittedName>
        <fullName evidence="2">Acyl carrier protein</fullName>
    </submittedName>
</protein>
<dbReference type="PROSITE" id="PS50075">
    <property type="entry name" value="CARRIER"/>
    <property type="match status" value="1"/>
</dbReference>
<dbReference type="InterPro" id="IPR009081">
    <property type="entry name" value="PP-bd_ACP"/>
</dbReference>
<keyword evidence="3" id="KW-1185">Reference proteome</keyword>
<dbReference type="AlphaFoldDB" id="A0A4Q1KM34"/>
<dbReference type="Pfam" id="PF00550">
    <property type="entry name" value="PP-binding"/>
    <property type="match status" value="1"/>
</dbReference>
<dbReference type="SUPFAM" id="SSF47336">
    <property type="entry name" value="ACP-like"/>
    <property type="match status" value="1"/>
</dbReference>
<accession>A0A4Q1KM34</accession>
<gene>
    <name evidence="2" type="ORF">EQG66_01715</name>
</gene>
<dbReference type="OrthoDB" id="2626117at2"/>
<proteinExistence type="predicted"/>
<dbReference type="EMBL" id="SBKP01000001">
    <property type="protein sequence ID" value="RXR31021.1"/>
    <property type="molecule type" value="Genomic_DNA"/>
</dbReference>